<reference evidence="3 4" key="2">
    <citation type="submission" date="2018-11" db="EMBL/GenBank/DDBJ databases">
        <authorList>
            <consortium name="Pathogen Informatics"/>
        </authorList>
    </citation>
    <scope>NUCLEOTIDE SEQUENCE [LARGE SCALE GENOMIC DNA]</scope>
</reference>
<keyword evidence="2" id="KW-0812">Transmembrane</keyword>
<dbReference type="Proteomes" id="UP000267096">
    <property type="component" value="Unassembled WGS sequence"/>
</dbReference>
<gene>
    <name evidence="3" type="ORF">ASIM_LOCUS17265</name>
</gene>
<name>A0A0M3KA67_ANISI</name>
<dbReference type="AlphaFoldDB" id="A0A0M3KA67"/>
<sequence length="173" mass="19871">MEPTVLYAVIAVVIITAIVVPILCVLLYVFGFYMYISSYFEDTEKKHQKHQHDKKYRQPEAVVVHEKKHRRAKKTEPKRSRTTPAHADHKPEKSSKRKDERPSEESTKSYKTGGYQRDRAEGDSGSESDRTSPKRTGPGGDDSGEEHSRKKRTTNQESSRRRHRSAKNDGDSE</sequence>
<evidence type="ECO:0000313" key="5">
    <source>
        <dbReference type="WBParaSite" id="ASIM_0001786301-mRNA-1"/>
    </source>
</evidence>
<protein>
    <submittedName>
        <fullName evidence="3 5">Uncharacterized protein</fullName>
    </submittedName>
</protein>
<dbReference type="OrthoDB" id="10664655at2759"/>
<proteinExistence type="predicted"/>
<dbReference type="EMBL" id="UYRR01033925">
    <property type="protein sequence ID" value="VDK59947.1"/>
    <property type="molecule type" value="Genomic_DNA"/>
</dbReference>
<evidence type="ECO:0000256" key="1">
    <source>
        <dbReference type="SAM" id="MobiDB-lite"/>
    </source>
</evidence>
<evidence type="ECO:0000256" key="2">
    <source>
        <dbReference type="SAM" id="Phobius"/>
    </source>
</evidence>
<dbReference type="WBParaSite" id="ASIM_0001786301-mRNA-1">
    <property type="protein sequence ID" value="ASIM_0001786301-mRNA-1"/>
    <property type="gene ID" value="ASIM_0001786301"/>
</dbReference>
<keyword evidence="2" id="KW-0472">Membrane</keyword>
<feature type="compositionally biased region" description="Basic and acidic residues" evidence="1">
    <location>
        <begin position="116"/>
        <end position="132"/>
    </location>
</feature>
<feature type="transmembrane region" description="Helical" evidence="2">
    <location>
        <begin position="6"/>
        <end position="36"/>
    </location>
</feature>
<keyword evidence="2" id="KW-1133">Transmembrane helix</keyword>
<evidence type="ECO:0000313" key="3">
    <source>
        <dbReference type="EMBL" id="VDK59947.1"/>
    </source>
</evidence>
<feature type="compositionally biased region" description="Basic and acidic residues" evidence="1">
    <location>
        <begin position="86"/>
        <end position="108"/>
    </location>
</feature>
<keyword evidence="4" id="KW-1185">Reference proteome</keyword>
<reference evidence="5" key="1">
    <citation type="submission" date="2017-02" db="UniProtKB">
        <authorList>
            <consortium name="WormBaseParasite"/>
        </authorList>
    </citation>
    <scope>IDENTIFICATION</scope>
</reference>
<organism evidence="5">
    <name type="scientific">Anisakis simplex</name>
    <name type="common">Herring worm</name>
    <dbReference type="NCBI Taxonomy" id="6269"/>
    <lineage>
        <taxon>Eukaryota</taxon>
        <taxon>Metazoa</taxon>
        <taxon>Ecdysozoa</taxon>
        <taxon>Nematoda</taxon>
        <taxon>Chromadorea</taxon>
        <taxon>Rhabditida</taxon>
        <taxon>Spirurina</taxon>
        <taxon>Ascaridomorpha</taxon>
        <taxon>Ascaridoidea</taxon>
        <taxon>Anisakidae</taxon>
        <taxon>Anisakis</taxon>
        <taxon>Anisakis simplex complex</taxon>
    </lineage>
</organism>
<accession>A0A0M3KA67</accession>
<evidence type="ECO:0000313" key="4">
    <source>
        <dbReference type="Proteomes" id="UP000267096"/>
    </source>
</evidence>
<feature type="region of interest" description="Disordered" evidence="1">
    <location>
        <begin position="48"/>
        <end position="173"/>
    </location>
</feature>